<proteinExistence type="predicted"/>
<evidence type="ECO:0008006" key="3">
    <source>
        <dbReference type="Google" id="ProtNLM"/>
    </source>
</evidence>
<organism evidence="1 2">
    <name type="scientific">Buttiauxella brennerae ATCC 51605</name>
    <dbReference type="NCBI Taxonomy" id="1354251"/>
    <lineage>
        <taxon>Bacteria</taxon>
        <taxon>Pseudomonadati</taxon>
        <taxon>Pseudomonadota</taxon>
        <taxon>Gammaproteobacteria</taxon>
        <taxon>Enterobacterales</taxon>
        <taxon>Enterobacteriaceae</taxon>
        <taxon>Buttiauxella</taxon>
    </lineage>
</organism>
<accession>A0A1B7IQS3</accession>
<dbReference type="PATRIC" id="fig|1354251.4.peg.2063"/>
<dbReference type="RefSeq" id="WP_064559058.1">
    <property type="nucleotide sequence ID" value="NZ_LXER01000017.1"/>
</dbReference>
<gene>
    <name evidence="1" type="ORF">M975_1995</name>
</gene>
<sequence length="262" mass="29450">MNKTNRHGLSRSVPADVKREVRQRCGFGCVICGFAFYEYEHFAPDYVDATEHDPKGMTLLCSQCNQKRARGRLSAHSVALANANPKCLERGFASEMFDFHSDPIEIVFAGVTFYNCKHLIVVNERPILSVEPSLGGDSPVMLSGIFCDSVGRETLYITENEWSVDADYWDVDCEGPRITIRSAPRQITLVLRLNSPKGIVIERIDMLFEGVRFIGNKDELKFSFDGIHWRKWIGCSVENCMIGIAISSSHVAANDSIYELEV</sequence>
<keyword evidence="2" id="KW-1185">Reference proteome</keyword>
<dbReference type="EMBL" id="LXER01000017">
    <property type="protein sequence ID" value="OAT32103.1"/>
    <property type="molecule type" value="Genomic_DNA"/>
</dbReference>
<reference evidence="1 2" key="1">
    <citation type="submission" date="2016-04" db="EMBL/GenBank/DDBJ databases">
        <title>ATOL: Assembling a taxonomically balanced genome-scale reconstruction of the evolutionary history of the Enterobacteriaceae.</title>
        <authorList>
            <person name="Plunkett G.III."/>
            <person name="Neeno-Eckwall E.C."/>
            <person name="Glasner J.D."/>
            <person name="Perna N.T."/>
        </authorList>
    </citation>
    <scope>NUCLEOTIDE SEQUENCE [LARGE SCALE GENOMIC DNA]</scope>
    <source>
        <strain evidence="1 2">ATCC 51605</strain>
    </source>
</reference>
<dbReference type="AlphaFoldDB" id="A0A1B7IQS3"/>
<protein>
    <recommendedName>
        <fullName evidence="3">HNH endonuclease</fullName>
    </recommendedName>
</protein>
<dbReference type="Proteomes" id="UP000078410">
    <property type="component" value="Unassembled WGS sequence"/>
</dbReference>
<evidence type="ECO:0000313" key="1">
    <source>
        <dbReference type="EMBL" id="OAT32103.1"/>
    </source>
</evidence>
<comment type="caution">
    <text evidence="1">The sequence shown here is derived from an EMBL/GenBank/DDBJ whole genome shotgun (WGS) entry which is preliminary data.</text>
</comment>
<dbReference type="OrthoDB" id="9154548at2"/>
<name>A0A1B7IQS3_9ENTR</name>
<evidence type="ECO:0000313" key="2">
    <source>
        <dbReference type="Proteomes" id="UP000078410"/>
    </source>
</evidence>